<proteinExistence type="predicted"/>
<dbReference type="Proteomes" id="UP000016929">
    <property type="component" value="Unassembled WGS sequence"/>
</dbReference>
<dbReference type="OrthoDB" id="3225429at2759"/>
<keyword evidence="3" id="KW-1185">Reference proteome</keyword>
<evidence type="ECO:0000313" key="3">
    <source>
        <dbReference type="Proteomes" id="UP000016929"/>
    </source>
</evidence>
<dbReference type="EMBL" id="KB726993">
    <property type="protein sequence ID" value="EMT62983.1"/>
    <property type="molecule type" value="Genomic_DNA"/>
</dbReference>
<reference evidence="3" key="1">
    <citation type="submission" date="2012-09" db="EMBL/GenBank/DDBJ databases">
        <title>Genome sequencing and comparative transcriptomics of race 1 and race 4 of banana pathogen: Fusarium oxysporum f. sp. cubense.</title>
        <authorList>
            <person name="Fang X."/>
            <person name="Huang J."/>
        </authorList>
    </citation>
    <scope>NUCLEOTIDE SEQUENCE [LARGE SCALE GENOMIC DNA]</scope>
    <source>
        <strain evidence="3">race 4</strain>
    </source>
</reference>
<organism evidence="2 3">
    <name type="scientific">Fusarium oxysporum f. sp. cubense (strain race 4)</name>
    <name type="common">Panama disease fungus</name>
    <dbReference type="NCBI Taxonomy" id="2502994"/>
    <lineage>
        <taxon>Eukaryota</taxon>
        <taxon>Fungi</taxon>
        <taxon>Dikarya</taxon>
        <taxon>Ascomycota</taxon>
        <taxon>Pezizomycotina</taxon>
        <taxon>Sordariomycetes</taxon>
        <taxon>Hypocreomycetidae</taxon>
        <taxon>Hypocreales</taxon>
        <taxon>Nectriaceae</taxon>
        <taxon>Fusarium</taxon>
        <taxon>Fusarium oxysporum species complex</taxon>
    </lineage>
</organism>
<evidence type="ECO:0000313" key="2">
    <source>
        <dbReference type="EMBL" id="EMT62983.1"/>
    </source>
</evidence>
<feature type="signal peptide" evidence="1">
    <location>
        <begin position="1"/>
        <end position="21"/>
    </location>
</feature>
<reference evidence="3" key="2">
    <citation type="journal article" date="2014" name="PLoS ONE">
        <title>Genome and Transcriptome Analysis of the Fungal Pathogen Fusarium oxysporum f. sp. cubense Causing Banana Vascular Wilt Disease.</title>
        <authorList>
            <person name="Guo L."/>
            <person name="Han L."/>
            <person name="Yang L."/>
            <person name="Zeng H."/>
            <person name="Fan D."/>
            <person name="Zhu Y."/>
            <person name="Feng Y."/>
            <person name="Wang G."/>
            <person name="Peng C."/>
            <person name="Jiang X."/>
            <person name="Zhou D."/>
            <person name="Ni P."/>
            <person name="Liang C."/>
            <person name="Liu L."/>
            <person name="Wang J."/>
            <person name="Mao C."/>
            <person name="Fang X."/>
            <person name="Peng M."/>
            <person name="Huang J."/>
        </authorList>
    </citation>
    <scope>NUCLEOTIDE SEQUENCE [LARGE SCALE GENOMIC DNA]</scope>
    <source>
        <strain evidence="3">race 4</strain>
    </source>
</reference>
<keyword evidence="1" id="KW-0732">Signal</keyword>
<protein>
    <submittedName>
        <fullName evidence="2">Uncharacterized protein</fullName>
    </submittedName>
</protein>
<name>N1R9L9_FUSC4</name>
<feature type="chain" id="PRO_5004111814" evidence="1">
    <location>
        <begin position="22"/>
        <end position="77"/>
    </location>
</feature>
<dbReference type="AlphaFoldDB" id="N1R9L9"/>
<evidence type="ECO:0000256" key="1">
    <source>
        <dbReference type="SAM" id="SignalP"/>
    </source>
</evidence>
<dbReference type="HOGENOM" id="CLU_2638113_0_0_1"/>
<sequence>MVSPKVLFLSTLSGIATATSAESGCRCGDSGYLAIPRNDIVCSFGPNCKCQLASDHLSYDLMKPVQDRIFDHVISRL</sequence>
<accession>N1R9L9</accession>
<dbReference type="STRING" id="1229665.N1R9L9"/>
<gene>
    <name evidence="2" type="ORF">FOC4_g10013176</name>
</gene>